<dbReference type="OrthoDB" id="35952at10239"/>
<sequence length="91" mass="10242">MRRTLVCINGRPEVIAEEVEELDDFTSRYVVLMGGFAVLDHVHGQYSVNGRSYANCEAIQLETNAEDYGTIFTQADEAIRNGTIRTRFSPL</sequence>
<dbReference type="RefSeq" id="YP_009196231.1">
    <property type="nucleotide sequence ID" value="NC_028768.1"/>
</dbReference>
<dbReference type="GeneID" id="26623455"/>
<name>A0A0B4ZZE0_9CAUD</name>
<organism evidence="1 2">
    <name type="scientific">Achromobacter phage JWX</name>
    <dbReference type="NCBI Taxonomy" id="1589746"/>
    <lineage>
        <taxon>Viruses</taxon>
        <taxon>Duplodnaviria</taxon>
        <taxon>Heunggongvirae</taxon>
        <taxon>Uroviricota</taxon>
        <taxon>Caudoviricetes</taxon>
        <taxon>Steinhofvirus</taxon>
        <taxon>Steinhofvirus JWX</taxon>
    </lineage>
</organism>
<accession>A0A0B4ZZE0</accession>
<proteinExistence type="predicted"/>
<reference evidence="1 2" key="1">
    <citation type="submission" date="2014-11" db="EMBL/GenBank/DDBJ databases">
        <title>Characterization and genome comparisons of three Achromobacter phages of the Siphoviridae family.</title>
        <authorList>
            <person name="Dreiseikelmann B."/>
            <person name="Bunk B."/>
            <person name="Rohde M."/>
            <person name="Wittmann J."/>
        </authorList>
    </citation>
    <scope>NUCLEOTIDE SEQUENCE [LARGE SCALE GENOMIC DNA]</scope>
</reference>
<gene>
    <name evidence="1" type="ORF">JWX_00046</name>
</gene>
<evidence type="ECO:0000313" key="2">
    <source>
        <dbReference type="Proteomes" id="UP000031727"/>
    </source>
</evidence>
<dbReference type="Proteomes" id="UP000031727">
    <property type="component" value="Segment"/>
</dbReference>
<keyword evidence="2" id="KW-1185">Reference proteome</keyword>
<dbReference type="KEGG" id="vg:26623455"/>
<dbReference type="EMBL" id="KP202969">
    <property type="protein sequence ID" value="AJD82812.1"/>
    <property type="molecule type" value="Genomic_DNA"/>
</dbReference>
<evidence type="ECO:0000313" key="1">
    <source>
        <dbReference type="EMBL" id="AJD82812.1"/>
    </source>
</evidence>
<protein>
    <submittedName>
        <fullName evidence="1">Uncharacterized protein</fullName>
    </submittedName>
</protein>